<dbReference type="Proteomes" id="UP000789702">
    <property type="component" value="Unassembled WGS sequence"/>
</dbReference>
<organism evidence="1 2">
    <name type="scientific">Dentiscutata heterogama</name>
    <dbReference type="NCBI Taxonomy" id="1316150"/>
    <lineage>
        <taxon>Eukaryota</taxon>
        <taxon>Fungi</taxon>
        <taxon>Fungi incertae sedis</taxon>
        <taxon>Mucoromycota</taxon>
        <taxon>Glomeromycotina</taxon>
        <taxon>Glomeromycetes</taxon>
        <taxon>Diversisporales</taxon>
        <taxon>Gigasporaceae</taxon>
        <taxon>Dentiscutata</taxon>
    </lineage>
</organism>
<feature type="non-terminal residue" evidence="1">
    <location>
        <position position="1"/>
    </location>
</feature>
<name>A0ACA9NZA4_9GLOM</name>
<reference evidence="1" key="1">
    <citation type="submission" date="2021-06" db="EMBL/GenBank/DDBJ databases">
        <authorList>
            <person name="Kallberg Y."/>
            <person name="Tangrot J."/>
            <person name="Rosling A."/>
        </authorList>
    </citation>
    <scope>NUCLEOTIDE SEQUENCE</scope>
    <source>
        <strain evidence="1">IL203A</strain>
    </source>
</reference>
<sequence length="61" mass="7263">LEPFAEATQYLGGSYYSIQILIHYVIEKLKEMFKPTIVEIDELNNEDEKDTFNYEEKEQTN</sequence>
<accession>A0ACA9NZA4</accession>
<keyword evidence="2" id="KW-1185">Reference proteome</keyword>
<gene>
    <name evidence="1" type="ORF">DHETER_LOCUS10864</name>
</gene>
<comment type="caution">
    <text evidence="1">The sequence shown here is derived from an EMBL/GenBank/DDBJ whole genome shotgun (WGS) entry which is preliminary data.</text>
</comment>
<evidence type="ECO:0000313" key="2">
    <source>
        <dbReference type="Proteomes" id="UP000789702"/>
    </source>
</evidence>
<evidence type="ECO:0000313" key="1">
    <source>
        <dbReference type="EMBL" id="CAG8685062.1"/>
    </source>
</evidence>
<dbReference type="EMBL" id="CAJVPU010022309">
    <property type="protein sequence ID" value="CAG8685062.1"/>
    <property type="molecule type" value="Genomic_DNA"/>
</dbReference>
<proteinExistence type="predicted"/>
<protein>
    <submittedName>
        <fullName evidence="1">12012_t:CDS:1</fullName>
    </submittedName>
</protein>